<evidence type="ECO:0000256" key="3">
    <source>
        <dbReference type="ARBA" id="ARBA00022692"/>
    </source>
</evidence>
<dbReference type="OrthoDB" id="26740at2759"/>
<protein>
    <recommendedName>
        <fullName evidence="11">SMP-LTD domain-containing protein</fullName>
    </recommendedName>
</protein>
<evidence type="ECO:0000256" key="5">
    <source>
        <dbReference type="ARBA" id="ARBA00022989"/>
    </source>
</evidence>
<feature type="domain" description="SMP-LTD" evidence="11">
    <location>
        <begin position="317"/>
        <end position="506"/>
    </location>
</feature>
<keyword evidence="5 10" id="KW-1133">Transmembrane helix</keyword>
<dbReference type="GO" id="GO:1990456">
    <property type="term" value="P:mitochondrion-endoplasmic reticulum membrane tethering"/>
    <property type="evidence" value="ECO:0007669"/>
    <property type="project" value="TreeGrafter"/>
</dbReference>
<dbReference type="Gene3D" id="2.30.29.30">
    <property type="entry name" value="Pleckstrin-homology domain (PH domain)/Phosphotyrosine-binding domain (PTB)"/>
    <property type="match status" value="1"/>
</dbReference>
<evidence type="ECO:0000256" key="9">
    <source>
        <dbReference type="SAM" id="MobiDB-lite"/>
    </source>
</evidence>
<proteinExistence type="predicted"/>
<keyword evidence="8 10" id="KW-0472">Membrane</keyword>
<dbReference type="PANTHER" id="PTHR13466:SF19">
    <property type="entry name" value="NUCLEUS-VACUOLE JUNCTION PROTEIN 2"/>
    <property type="match status" value="1"/>
</dbReference>
<dbReference type="InterPro" id="IPR019411">
    <property type="entry name" value="MMM1_dom"/>
</dbReference>
<keyword evidence="4" id="KW-0256">Endoplasmic reticulum</keyword>
<name>A0A4T0WYC3_9ASCO</name>
<reference evidence="12 13" key="1">
    <citation type="journal article" date="2019" name="Front. Genet.">
        <title>Whole-Genome Sequencing of the Opportunistic Yeast Pathogen Candida inconspicua Uncovers Its Hybrid Origin.</title>
        <authorList>
            <person name="Mixao V."/>
            <person name="Hansen A.P."/>
            <person name="Saus E."/>
            <person name="Boekhout T."/>
            <person name="Lass-Florl C."/>
            <person name="Gabaldon T."/>
        </authorList>
    </citation>
    <scope>NUCLEOTIDE SEQUENCE [LARGE SCALE GENOMIC DNA]</scope>
    <source>
        <strain evidence="12 13">CBS 180</strain>
    </source>
</reference>
<dbReference type="GO" id="GO:0008289">
    <property type="term" value="F:lipid binding"/>
    <property type="evidence" value="ECO:0007669"/>
    <property type="project" value="UniProtKB-KW"/>
</dbReference>
<gene>
    <name evidence="12" type="ORF">CANINC_004140</name>
</gene>
<evidence type="ECO:0000259" key="11">
    <source>
        <dbReference type="PROSITE" id="PS51847"/>
    </source>
</evidence>
<dbReference type="SUPFAM" id="SSF50729">
    <property type="entry name" value="PH domain-like"/>
    <property type="match status" value="1"/>
</dbReference>
<keyword evidence="3 10" id="KW-0812">Transmembrane</keyword>
<dbReference type="GO" id="GO:0005789">
    <property type="term" value="C:endoplasmic reticulum membrane"/>
    <property type="evidence" value="ECO:0007669"/>
    <property type="project" value="UniProtKB-SubCell"/>
</dbReference>
<keyword evidence="6" id="KW-0445">Lipid transport</keyword>
<comment type="subcellular location">
    <subcellularLocation>
        <location evidence="1">Endoplasmic reticulum membrane</location>
    </subcellularLocation>
</comment>
<dbReference type="CDD" id="cd21675">
    <property type="entry name" value="SMP_TEX2"/>
    <property type="match status" value="1"/>
</dbReference>
<evidence type="ECO:0000256" key="2">
    <source>
        <dbReference type="ARBA" id="ARBA00022448"/>
    </source>
</evidence>
<feature type="transmembrane region" description="Helical" evidence="10">
    <location>
        <begin position="7"/>
        <end position="28"/>
    </location>
</feature>
<keyword evidence="7" id="KW-0446">Lipid-binding</keyword>
<dbReference type="Proteomes" id="UP000307173">
    <property type="component" value="Unassembled WGS sequence"/>
</dbReference>
<keyword evidence="13" id="KW-1185">Reference proteome</keyword>
<sequence>MTGLLGYLISYLIGGITFIPLVIFAILYNQKREPESVDDRNKQDLERIEEQSLNNGEPVGYRDLKGGEIEDKENLGKKTTFEGWLTVTREFYKFTQINPDEFKTNVYNAEVDVKSIDNNGTNGFGTFGKIMKKELSNIHNTDEEQHDVDDTQVGAAKLRQIRKKNRFYSVIKHGNLFMYTDETQKNLKHAIPLEHYFVTLWPRGLTDGQLFTKRTAICLIKKDEFSNDDELKAFIEVLHAKTTVALPKSSYYLYGDTTIQKEDWYFAFIRATSSENIPEVDKEKFQSLLDPTIMAKTLHFYTADMLELIETINSTEHQIHMKWLNALIGRLFLATYQTESFKAAFADKIEAKLKKIKTPGFLDQLQIKRTDVGHAAPTFTNPKLKSLSPDGDLEVLINMQYHGKAMVEIATKLLLNIGFKQREFDIVVKMVVEKLDGELLIKIKPQPSNRIWYTFTKMPELDVKIEPLFSSRNLSYGIITSALQSKLREAVKTSAVYPFFDDFVFYKTNDEIFRGGIFDKSIRVPATSTSIVTNSDLINTVRSESNHSQETDSIMASSLKPTEGSLNSKQSYTQLSEFTTPNMELESSDTTKTPEILEKVDDHEDNSSRTSEQIKGTVIKSYSKIKQWYKKTPIATSTEYTTGTNISRSSTKDYNPPEMISNRRRKGSKTERFEGTITTPTSTSSSFQLETPILDQRASGEAFISMEQRNVSKSTQNRYGSISSLEGLNFNHSSPLVATSPRSPSSKMIDEKDEIDSVEPSFLASDTTSYTKRSIIGPTSSLLINPEVNKEQSLTRTLATSVGMTNEALDRRNEALKSVDKNFKDIYTEPNSVPKSARSMKRKPPPPVLNDDTNSVTSSINSQQSDGVE</sequence>
<dbReference type="GO" id="GO:0015914">
    <property type="term" value="P:phospholipid transport"/>
    <property type="evidence" value="ECO:0007669"/>
    <property type="project" value="TreeGrafter"/>
</dbReference>
<dbReference type="EMBL" id="SELW01000641">
    <property type="protein sequence ID" value="TID16688.1"/>
    <property type="molecule type" value="Genomic_DNA"/>
</dbReference>
<feature type="region of interest" description="Disordered" evidence="9">
    <location>
        <begin position="820"/>
        <end position="869"/>
    </location>
</feature>
<dbReference type="STRING" id="52247.A0A4T0WYC3"/>
<feature type="compositionally biased region" description="Polar residues" evidence="9">
    <location>
        <begin position="643"/>
        <end position="653"/>
    </location>
</feature>
<feature type="compositionally biased region" description="Basic and acidic residues" evidence="9">
    <location>
        <begin position="595"/>
        <end position="607"/>
    </location>
</feature>
<evidence type="ECO:0000256" key="7">
    <source>
        <dbReference type="ARBA" id="ARBA00023121"/>
    </source>
</evidence>
<dbReference type="PANTHER" id="PTHR13466">
    <property type="entry name" value="TEX2 PROTEIN-RELATED"/>
    <property type="match status" value="1"/>
</dbReference>
<dbReference type="PROSITE" id="PS51847">
    <property type="entry name" value="SMP"/>
    <property type="match status" value="1"/>
</dbReference>
<evidence type="ECO:0000313" key="13">
    <source>
        <dbReference type="Proteomes" id="UP000307173"/>
    </source>
</evidence>
<evidence type="ECO:0000256" key="8">
    <source>
        <dbReference type="ARBA" id="ARBA00023136"/>
    </source>
</evidence>
<dbReference type="GO" id="GO:0032865">
    <property type="term" value="C:ERMES complex"/>
    <property type="evidence" value="ECO:0007669"/>
    <property type="project" value="TreeGrafter"/>
</dbReference>
<feature type="region of interest" description="Disordered" evidence="9">
    <location>
        <begin position="543"/>
        <end position="612"/>
    </location>
</feature>
<feature type="compositionally biased region" description="Low complexity" evidence="9">
    <location>
        <begin position="676"/>
        <end position="686"/>
    </location>
</feature>
<comment type="caution">
    <text evidence="12">The sequence shown here is derived from an EMBL/GenBank/DDBJ whole genome shotgun (WGS) entry which is preliminary data.</text>
</comment>
<feature type="compositionally biased region" description="Polar residues" evidence="9">
    <location>
        <begin position="851"/>
        <end position="869"/>
    </location>
</feature>
<accession>A0A4T0WYC3</accession>
<evidence type="ECO:0000256" key="4">
    <source>
        <dbReference type="ARBA" id="ARBA00022824"/>
    </source>
</evidence>
<feature type="region of interest" description="Disordered" evidence="9">
    <location>
        <begin position="643"/>
        <end position="690"/>
    </location>
</feature>
<evidence type="ECO:0000256" key="1">
    <source>
        <dbReference type="ARBA" id="ARBA00004586"/>
    </source>
</evidence>
<feature type="compositionally biased region" description="Polar residues" evidence="9">
    <location>
        <begin position="551"/>
        <end position="582"/>
    </location>
</feature>
<evidence type="ECO:0000256" key="6">
    <source>
        <dbReference type="ARBA" id="ARBA00023055"/>
    </source>
</evidence>
<evidence type="ECO:0000313" key="12">
    <source>
        <dbReference type="EMBL" id="TID16688.1"/>
    </source>
</evidence>
<dbReference type="Pfam" id="PF10296">
    <property type="entry name" value="MMM1"/>
    <property type="match status" value="1"/>
</dbReference>
<organism evidence="12 13">
    <name type="scientific">Pichia inconspicua</name>
    <dbReference type="NCBI Taxonomy" id="52247"/>
    <lineage>
        <taxon>Eukaryota</taxon>
        <taxon>Fungi</taxon>
        <taxon>Dikarya</taxon>
        <taxon>Ascomycota</taxon>
        <taxon>Saccharomycotina</taxon>
        <taxon>Pichiomycetes</taxon>
        <taxon>Pichiales</taxon>
        <taxon>Pichiaceae</taxon>
        <taxon>Pichia</taxon>
    </lineage>
</organism>
<dbReference type="InterPro" id="IPR011993">
    <property type="entry name" value="PH-like_dom_sf"/>
</dbReference>
<keyword evidence="2" id="KW-0813">Transport</keyword>
<dbReference type="InterPro" id="IPR031468">
    <property type="entry name" value="SMP_LBD"/>
</dbReference>
<dbReference type="AlphaFoldDB" id="A0A4T0WYC3"/>
<dbReference type="Pfam" id="PF15413">
    <property type="entry name" value="PH_11"/>
    <property type="match status" value="1"/>
</dbReference>
<evidence type="ECO:0000256" key="10">
    <source>
        <dbReference type="SAM" id="Phobius"/>
    </source>
</evidence>